<reference evidence="4 5" key="1">
    <citation type="submission" date="2019-11" db="EMBL/GenBank/DDBJ databases">
        <title>Whole genome sequencing identifies a novel species of the genus Arsenicicoccus isolated from human blood.</title>
        <authorList>
            <person name="Jeong J.H."/>
            <person name="Kweon O.J."/>
            <person name="Kim H.R."/>
            <person name="Kim T.-H."/>
            <person name="Ha S.-M."/>
            <person name="Lee M.-K."/>
        </authorList>
    </citation>
    <scope>NUCLEOTIDE SEQUENCE [LARGE SCALE GENOMIC DNA]</scope>
    <source>
        <strain evidence="4 5">MKL-02</strain>
    </source>
</reference>
<gene>
    <name evidence="4" type="ORF">GGG17_07135</name>
</gene>
<dbReference type="Pfam" id="PF13449">
    <property type="entry name" value="Phytase-like"/>
    <property type="match status" value="1"/>
</dbReference>
<feature type="signal peptide" evidence="2">
    <location>
        <begin position="1"/>
        <end position="23"/>
    </location>
</feature>
<dbReference type="Proteomes" id="UP000431092">
    <property type="component" value="Unassembled WGS sequence"/>
</dbReference>
<dbReference type="InterPro" id="IPR027372">
    <property type="entry name" value="Phytase-like_dom"/>
</dbReference>
<evidence type="ECO:0000313" key="4">
    <source>
        <dbReference type="EMBL" id="MTB71747.1"/>
    </source>
</evidence>
<feature type="chain" id="PRO_5026280488" description="Phytase-like domain-containing protein" evidence="2">
    <location>
        <begin position="24"/>
        <end position="445"/>
    </location>
</feature>
<dbReference type="RefSeq" id="WP_154593050.1">
    <property type="nucleotide sequence ID" value="NZ_WLVL01000023.1"/>
</dbReference>
<feature type="domain" description="Phytase-like" evidence="3">
    <location>
        <begin position="91"/>
        <end position="410"/>
    </location>
</feature>
<dbReference type="PANTHER" id="PTHR37957">
    <property type="entry name" value="BLR7070 PROTEIN"/>
    <property type="match status" value="1"/>
</dbReference>
<keyword evidence="5" id="KW-1185">Reference proteome</keyword>
<feature type="compositionally biased region" description="Basic and acidic residues" evidence="1">
    <location>
        <begin position="32"/>
        <end position="48"/>
    </location>
</feature>
<evidence type="ECO:0000313" key="5">
    <source>
        <dbReference type="Proteomes" id="UP000431092"/>
    </source>
</evidence>
<dbReference type="EMBL" id="WLVL01000023">
    <property type="protein sequence ID" value="MTB71747.1"/>
    <property type="molecule type" value="Genomic_DNA"/>
</dbReference>
<accession>A0A6I3IDF2</accession>
<evidence type="ECO:0000256" key="1">
    <source>
        <dbReference type="SAM" id="MobiDB-lite"/>
    </source>
</evidence>
<feature type="region of interest" description="Disordered" evidence="1">
    <location>
        <begin position="230"/>
        <end position="250"/>
    </location>
</feature>
<feature type="region of interest" description="Disordered" evidence="1">
    <location>
        <begin position="22"/>
        <end position="50"/>
    </location>
</feature>
<protein>
    <recommendedName>
        <fullName evidence="3">Phytase-like domain-containing protein</fullName>
    </recommendedName>
</protein>
<sequence>MRRLATTVLALALAAAAALPATAATAGPDSAGPDHRGKGRGPSHDRPLPHASAAQLTGWSVLPTETYVPGSEPSGRWVTGNAAVPAPFKGQPVQGFSATHRSTDGSYLVMSDNGFGTKANSADALLAVHRIKPDTRTGRTRYLGTPMQLSDPGRLVPWPIWRDGACLAATSLPQGYTCPTPDRRLTGWDFDPESMQIAPDGTFWFGDEFGPYLLHTDARGRLLQAPIPTPGVKSPSNPTLKPGEAPQVPDSKGYEGMAISPDGLTLYPLLEGATAEDKAAGHPEDLRIHTVRLGGRAGARYTGEVVRYRMEDKAHAIGDFAMINDHQGMVIERDGGAGPTAQVKRVYLVDLRDRDNDGYVEKHLLVDLMDLANPRQLGGAGDPFTFPFVTIEDVEILDARTIAVMNDNNFPGTGGRSATQPDRNEYLEIRLGGRLDVDKRLLPTR</sequence>
<evidence type="ECO:0000259" key="3">
    <source>
        <dbReference type="Pfam" id="PF13449"/>
    </source>
</evidence>
<proteinExistence type="predicted"/>
<organism evidence="4 5">
    <name type="scientific">Arsenicicoccus cauae</name>
    <dbReference type="NCBI Taxonomy" id="2663847"/>
    <lineage>
        <taxon>Bacteria</taxon>
        <taxon>Bacillati</taxon>
        <taxon>Actinomycetota</taxon>
        <taxon>Actinomycetes</taxon>
        <taxon>Micrococcales</taxon>
        <taxon>Intrasporangiaceae</taxon>
        <taxon>Arsenicicoccus</taxon>
    </lineage>
</organism>
<dbReference type="PANTHER" id="PTHR37957:SF1">
    <property type="entry name" value="PHYTASE-LIKE DOMAIN-CONTAINING PROTEIN"/>
    <property type="match status" value="1"/>
</dbReference>
<evidence type="ECO:0000256" key="2">
    <source>
        <dbReference type="SAM" id="SignalP"/>
    </source>
</evidence>
<comment type="caution">
    <text evidence="4">The sequence shown here is derived from an EMBL/GenBank/DDBJ whole genome shotgun (WGS) entry which is preliminary data.</text>
</comment>
<keyword evidence="2" id="KW-0732">Signal</keyword>
<dbReference type="SUPFAM" id="SSF63829">
    <property type="entry name" value="Calcium-dependent phosphotriesterase"/>
    <property type="match status" value="1"/>
</dbReference>
<dbReference type="AlphaFoldDB" id="A0A6I3IDF2"/>
<name>A0A6I3IDF2_9MICO</name>